<dbReference type="AlphaFoldDB" id="A0AAV7RGE7"/>
<sequence>GVLIRVARQTNDQVTPDAGSLVPWKPAGPLVWADTADGGSAGGCIALPAPDSCLLGSGASSSSSAE</sequence>
<evidence type="ECO:0000313" key="1">
    <source>
        <dbReference type="EMBL" id="KAJ1151389.1"/>
    </source>
</evidence>
<accession>A0AAV7RGE7</accession>
<feature type="non-terminal residue" evidence="1">
    <location>
        <position position="1"/>
    </location>
</feature>
<protein>
    <submittedName>
        <fullName evidence="1">Uncharacterized protein</fullName>
    </submittedName>
</protein>
<name>A0AAV7RGE7_PLEWA</name>
<reference evidence="1" key="1">
    <citation type="journal article" date="2022" name="bioRxiv">
        <title>Sequencing and chromosome-scale assembly of the giantPleurodeles waltlgenome.</title>
        <authorList>
            <person name="Brown T."/>
            <person name="Elewa A."/>
            <person name="Iarovenko S."/>
            <person name="Subramanian E."/>
            <person name="Araus A.J."/>
            <person name="Petzold A."/>
            <person name="Susuki M."/>
            <person name="Suzuki K.-i.T."/>
            <person name="Hayashi T."/>
            <person name="Toyoda A."/>
            <person name="Oliveira C."/>
            <person name="Osipova E."/>
            <person name="Leigh N.D."/>
            <person name="Simon A."/>
            <person name="Yun M.H."/>
        </authorList>
    </citation>
    <scope>NUCLEOTIDE SEQUENCE</scope>
    <source>
        <strain evidence="1">20211129_DDA</strain>
        <tissue evidence="1">Liver</tissue>
    </source>
</reference>
<organism evidence="1 2">
    <name type="scientific">Pleurodeles waltl</name>
    <name type="common">Iberian ribbed newt</name>
    <dbReference type="NCBI Taxonomy" id="8319"/>
    <lineage>
        <taxon>Eukaryota</taxon>
        <taxon>Metazoa</taxon>
        <taxon>Chordata</taxon>
        <taxon>Craniata</taxon>
        <taxon>Vertebrata</taxon>
        <taxon>Euteleostomi</taxon>
        <taxon>Amphibia</taxon>
        <taxon>Batrachia</taxon>
        <taxon>Caudata</taxon>
        <taxon>Salamandroidea</taxon>
        <taxon>Salamandridae</taxon>
        <taxon>Pleurodelinae</taxon>
        <taxon>Pleurodeles</taxon>
    </lineage>
</organism>
<gene>
    <name evidence="1" type="ORF">NDU88_004171</name>
</gene>
<evidence type="ECO:0000313" key="2">
    <source>
        <dbReference type="Proteomes" id="UP001066276"/>
    </source>
</evidence>
<dbReference type="Proteomes" id="UP001066276">
    <property type="component" value="Chromosome 5"/>
</dbReference>
<dbReference type="EMBL" id="JANPWB010000009">
    <property type="protein sequence ID" value="KAJ1151389.1"/>
    <property type="molecule type" value="Genomic_DNA"/>
</dbReference>
<feature type="non-terminal residue" evidence="1">
    <location>
        <position position="66"/>
    </location>
</feature>
<proteinExistence type="predicted"/>
<comment type="caution">
    <text evidence="1">The sequence shown here is derived from an EMBL/GenBank/DDBJ whole genome shotgun (WGS) entry which is preliminary data.</text>
</comment>
<keyword evidence="2" id="KW-1185">Reference proteome</keyword>